<protein>
    <recommendedName>
        <fullName evidence="2">TadE-like domain-containing protein</fullName>
    </recommendedName>
</protein>
<evidence type="ECO:0000313" key="4">
    <source>
        <dbReference type="Proteomes" id="UP000262878"/>
    </source>
</evidence>
<dbReference type="Proteomes" id="UP000262878">
    <property type="component" value="Unassembled WGS sequence"/>
</dbReference>
<dbReference type="Pfam" id="PF07811">
    <property type="entry name" value="TadE"/>
    <property type="match status" value="1"/>
</dbReference>
<gene>
    <name evidence="3" type="ORF">DCR58_05975</name>
</gene>
<reference evidence="3 4" key="1">
    <citation type="journal article" date="2018" name="Nat. Biotechnol.">
        <title>A standardized bacterial taxonomy based on genome phylogeny substantially revises the tree of life.</title>
        <authorList>
            <person name="Parks D.H."/>
            <person name="Chuvochina M."/>
            <person name="Waite D.W."/>
            <person name="Rinke C."/>
            <person name="Skarshewski A."/>
            <person name="Chaumeil P.A."/>
            <person name="Hugenholtz P."/>
        </authorList>
    </citation>
    <scope>NUCLEOTIDE SEQUENCE [LARGE SCALE GENOMIC DNA]</scope>
    <source>
        <strain evidence="3">UBA9360</strain>
    </source>
</reference>
<sequence length="240" mass="27290">MTHHSYWVIPCHLNSKVTRSLSVLSEHANKLCHQRGQSLVEAVVVLPIMLLFALLLAQVLYLWWAQQTLFVASQYAARVGAINHGEKRPMRVTLAATMASLTPKDKDIESWQNILKSVAAQQLHGLQFSEIDIVQPTEAMVNQFKERRYSNESQNWIEEIPVDHYWARRQSAENEEAYVSATTLKIEVTWCIELKIPIADKVLAALAPKVSRCQLAQQITGSPFWPLTATAEHRMLSGYR</sequence>
<dbReference type="AlphaFoldDB" id="A0A348WP58"/>
<accession>A0A348WP58</accession>
<proteinExistence type="predicted"/>
<dbReference type="EMBL" id="DMUP01000136">
    <property type="protein sequence ID" value="HAR56320.1"/>
    <property type="molecule type" value="Genomic_DNA"/>
</dbReference>
<name>A0A348WP58_9GAMM</name>
<dbReference type="InterPro" id="IPR012495">
    <property type="entry name" value="TadE-like_dom"/>
</dbReference>
<keyword evidence="1" id="KW-0812">Transmembrane</keyword>
<evidence type="ECO:0000256" key="1">
    <source>
        <dbReference type="SAM" id="Phobius"/>
    </source>
</evidence>
<comment type="caution">
    <text evidence="3">The sequence shown here is derived from an EMBL/GenBank/DDBJ whole genome shotgun (WGS) entry which is preliminary data.</text>
</comment>
<feature type="domain" description="TadE-like" evidence="2">
    <location>
        <begin position="36"/>
        <end position="78"/>
    </location>
</feature>
<keyword evidence="1" id="KW-1133">Transmembrane helix</keyword>
<evidence type="ECO:0000313" key="3">
    <source>
        <dbReference type="EMBL" id="HAR56320.1"/>
    </source>
</evidence>
<evidence type="ECO:0000259" key="2">
    <source>
        <dbReference type="Pfam" id="PF07811"/>
    </source>
</evidence>
<keyword evidence="1" id="KW-0472">Membrane</keyword>
<feature type="transmembrane region" description="Helical" evidence="1">
    <location>
        <begin position="39"/>
        <end position="64"/>
    </location>
</feature>
<organism evidence="3 4">
    <name type="scientific">Idiomarina baltica</name>
    <dbReference type="NCBI Taxonomy" id="190892"/>
    <lineage>
        <taxon>Bacteria</taxon>
        <taxon>Pseudomonadati</taxon>
        <taxon>Pseudomonadota</taxon>
        <taxon>Gammaproteobacteria</taxon>
        <taxon>Alteromonadales</taxon>
        <taxon>Idiomarinaceae</taxon>
        <taxon>Idiomarina</taxon>
    </lineage>
</organism>
<dbReference type="STRING" id="314276.OS145_12201"/>